<sequence>MSKRILIENYFRNKYPDERYQFKAYHTIEDMFGVKGNNLYVVEFIDVKMRYAKTLELRIKENELLNI</sequence>
<accession>A0A8S5PIV1</accession>
<reference evidence="1" key="1">
    <citation type="journal article" date="2021" name="Proc. Natl. Acad. Sci. U.S.A.">
        <title>A Catalog of Tens of Thousands of Viruses from Human Metagenomes Reveals Hidden Associations with Chronic Diseases.</title>
        <authorList>
            <person name="Tisza M.J."/>
            <person name="Buck C.B."/>
        </authorList>
    </citation>
    <scope>NUCLEOTIDE SEQUENCE</scope>
    <source>
        <strain evidence="1">CtsK93</strain>
    </source>
</reference>
<proteinExistence type="predicted"/>
<name>A0A8S5PIV1_9CAUD</name>
<evidence type="ECO:0000313" key="1">
    <source>
        <dbReference type="EMBL" id="DAE07127.1"/>
    </source>
</evidence>
<organism evidence="1">
    <name type="scientific">Myoviridae sp. ctsK93</name>
    <dbReference type="NCBI Taxonomy" id="2825190"/>
    <lineage>
        <taxon>Viruses</taxon>
        <taxon>Duplodnaviria</taxon>
        <taxon>Heunggongvirae</taxon>
        <taxon>Uroviricota</taxon>
        <taxon>Caudoviricetes</taxon>
    </lineage>
</organism>
<protein>
    <submittedName>
        <fullName evidence="1">Uncharacterized protein</fullName>
    </submittedName>
</protein>
<dbReference type="EMBL" id="BK015446">
    <property type="protein sequence ID" value="DAE07127.1"/>
    <property type="molecule type" value="Genomic_DNA"/>
</dbReference>